<evidence type="ECO:0000259" key="14">
    <source>
        <dbReference type="PROSITE" id="PS51352"/>
    </source>
</evidence>
<keyword evidence="7" id="KW-0249">Electron transport</keyword>
<feature type="signal peptide" evidence="13">
    <location>
        <begin position="1"/>
        <end position="20"/>
    </location>
</feature>
<comment type="caution">
    <text evidence="15">The sequence shown here is derived from an EMBL/GenBank/DDBJ whole genome shotgun (WGS) entry which is preliminary data.</text>
</comment>
<evidence type="ECO:0000256" key="3">
    <source>
        <dbReference type="ARBA" id="ARBA00022553"/>
    </source>
</evidence>
<evidence type="ECO:0000256" key="12">
    <source>
        <dbReference type="SAM" id="Phobius"/>
    </source>
</evidence>
<keyword evidence="9 12" id="KW-0472">Membrane</keyword>
<evidence type="ECO:0000256" key="13">
    <source>
        <dbReference type="SAM" id="SignalP"/>
    </source>
</evidence>
<sequence>MSRSLLLLLFAAAAIAGATCKVGAAQVLVQQQTQNAAASSVVVLTDETFDAKTAKGVWLVDVYAPWCGHCKQLEPTWNKLAEELKAQKVNVAKVDGTKETTLLARFHVEAFPSIFLLKDGRTYVYEGQRSLVHLRAFALNPSKSGAKELAWYKAPNSELGRAMGGVYSLPRRANDAYQYLSKKRKWSDVQITLSLLAIPLVAGVILIIILDCFCVKGPYVAGGVPVPPPARPHAE</sequence>
<comment type="subcellular location">
    <subcellularLocation>
        <location evidence="1">Endoplasmic reticulum membrane</location>
        <topology evidence="1">Single-pass type I membrane protein</topology>
    </subcellularLocation>
</comment>
<dbReference type="InterPro" id="IPR036249">
    <property type="entry name" value="Thioredoxin-like_sf"/>
</dbReference>
<dbReference type="PROSITE" id="PS51352">
    <property type="entry name" value="THIOREDOXIN_2"/>
    <property type="match status" value="1"/>
</dbReference>
<dbReference type="OrthoDB" id="74910at2759"/>
<evidence type="ECO:0000256" key="7">
    <source>
        <dbReference type="ARBA" id="ARBA00022982"/>
    </source>
</evidence>
<reference evidence="15" key="1">
    <citation type="submission" date="2020-10" db="EMBL/GenBank/DDBJ databases">
        <title>Unveiling of a novel bifunctional photoreceptor, Dualchrome1, isolated from a cosmopolitan green alga.</title>
        <authorList>
            <person name="Suzuki S."/>
            <person name="Kawachi M."/>
        </authorList>
    </citation>
    <scope>NUCLEOTIDE SEQUENCE</scope>
    <source>
        <strain evidence="15">NIES 2893</strain>
    </source>
</reference>
<keyword evidence="3" id="KW-0597">Phosphoprotein</keyword>
<dbReference type="Proteomes" id="UP000660262">
    <property type="component" value="Unassembled WGS sequence"/>
</dbReference>
<name>A0A830HM18_9CHLO</name>
<evidence type="ECO:0000256" key="1">
    <source>
        <dbReference type="ARBA" id="ARBA00004115"/>
    </source>
</evidence>
<evidence type="ECO:0000256" key="8">
    <source>
        <dbReference type="ARBA" id="ARBA00022989"/>
    </source>
</evidence>
<organism evidence="15 16">
    <name type="scientific">Pycnococcus provasolii</name>
    <dbReference type="NCBI Taxonomy" id="41880"/>
    <lineage>
        <taxon>Eukaryota</taxon>
        <taxon>Viridiplantae</taxon>
        <taxon>Chlorophyta</taxon>
        <taxon>Pseudoscourfieldiophyceae</taxon>
        <taxon>Pseudoscourfieldiales</taxon>
        <taxon>Pycnococcaceae</taxon>
        <taxon>Pycnococcus</taxon>
    </lineage>
</organism>
<keyword evidence="4 12" id="KW-0812">Transmembrane</keyword>
<keyword evidence="16" id="KW-1185">Reference proteome</keyword>
<dbReference type="InterPro" id="IPR013766">
    <property type="entry name" value="Thioredoxin_domain"/>
</dbReference>
<dbReference type="InterPro" id="IPR052454">
    <property type="entry name" value="TMX_domain-containing"/>
</dbReference>
<evidence type="ECO:0000256" key="2">
    <source>
        <dbReference type="ARBA" id="ARBA00022448"/>
    </source>
</evidence>
<evidence type="ECO:0000256" key="9">
    <source>
        <dbReference type="ARBA" id="ARBA00023136"/>
    </source>
</evidence>
<dbReference type="InterPro" id="IPR017937">
    <property type="entry name" value="Thioredoxin_CS"/>
</dbReference>
<protein>
    <recommendedName>
        <fullName evidence="14">Thioredoxin domain-containing protein</fullName>
    </recommendedName>
</protein>
<evidence type="ECO:0000256" key="4">
    <source>
        <dbReference type="ARBA" id="ARBA00022692"/>
    </source>
</evidence>
<evidence type="ECO:0000256" key="10">
    <source>
        <dbReference type="ARBA" id="ARBA00023157"/>
    </source>
</evidence>
<dbReference type="CDD" id="cd02961">
    <property type="entry name" value="PDI_a_family"/>
    <property type="match status" value="1"/>
</dbReference>
<accession>A0A830HM18</accession>
<keyword evidence="2" id="KW-0813">Transport</keyword>
<dbReference type="EMBL" id="BNJQ01000020">
    <property type="protein sequence ID" value="GHP08446.1"/>
    <property type="molecule type" value="Genomic_DNA"/>
</dbReference>
<dbReference type="PANTHER" id="PTHR46107:SF3">
    <property type="entry name" value="THIOREDOXIN DOMAIN-CONTAINING PROTEIN"/>
    <property type="match status" value="1"/>
</dbReference>
<dbReference type="Gene3D" id="3.40.30.10">
    <property type="entry name" value="Glutaredoxin"/>
    <property type="match status" value="1"/>
</dbReference>
<keyword evidence="10" id="KW-1015">Disulfide bond</keyword>
<dbReference type="AlphaFoldDB" id="A0A830HM18"/>
<keyword evidence="5 13" id="KW-0732">Signal</keyword>
<evidence type="ECO:0000313" key="15">
    <source>
        <dbReference type="EMBL" id="GHP08446.1"/>
    </source>
</evidence>
<keyword evidence="6" id="KW-0256">Endoplasmic reticulum</keyword>
<feature type="chain" id="PRO_5032927797" description="Thioredoxin domain-containing protein" evidence="13">
    <location>
        <begin position="21"/>
        <end position="235"/>
    </location>
</feature>
<keyword evidence="11" id="KW-0676">Redox-active center</keyword>
<evidence type="ECO:0000256" key="6">
    <source>
        <dbReference type="ARBA" id="ARBA00022824"/>
    </source>
</evidence>
<dbReference type="GO" id="GO:0005789">
    <property type="term" value="C:endoplasmic reticulum membrane"/>
    <property type="evidence" value="ECO:0007669"/>
    <property type="project" value="UniProtKB-SubCell"/>
</dbReference>
<gene>
    <name evidence="15" type="ORF">PPROV_000718500</name>
</gene>
<dbReference type="Pfam" id="PF00085">
    <property type="entry name" value="Thioredoxin"/>
    <property type="match status" value="1"/>
</dbReference>
<feature type="transmembrane region" description="Helical" evidence="12">
    <location>
        <begin position="191"/>
        <end position="210"/>
    </location>
</feature>
<dbReference type="PROSITE" id="PS00194">
    <property type="entry name" value="THIOREDOXIN_1"/>
    <property type="match status" value="1"/>
</dbReference>
<dbReference type="PANTHER" id="PTHR46107">
    <property type="entry name" value="DUMPY: SHORTER THAN WILD-TYPE"/>
    <property type="match status" value="1"/>
</dbReference>
<evidence type="ECO:0000256" key="11">
    <source>
        <dbReference type="ARBA" id="ARBA00023284"/>
    </source>
</evidence>
<feature type="domain" description="Thioredoxin" evidence="14">
    <location>
        <begin position="27"/>
        <end position="143"/>
    </location>
</feature>
<dbReference type="GO" id="GO:0015036">
    <property type="term" value="F:disulfide oxidoreductase activity"/>
    <property type="evidence" value="ECO:0007669"/>
    <property type="project" value="TreeGrafter"/>
</dbReference>
<keyword evidence="8 12" id="KW-1133">Transmembrane helix</keyword>
<evidence type="ECO:0000313" key="16">
    <source>
        <dbReference type="Proteomes" id="UP000660262"/>
    </source>
</evidence>
<dbReference type="SUPFAM" id="SSF52833">
    <property type="entry name" value="Thioredoxin-like"/>
    <property type="match status" value="1"/>
</dbReference>
<evidence type="ECO:0000256" key="5">
    <source>
        <dbReference type="ARBA" id="ARBA00022729"/>
    </source>
</evidence>
<proteinExistence type="predicted"/>